<dbReference type="Proteomes" id="UP000052237">
    <property type="component" value="Unassembled WGS sequence"/>
</dbReference>
<protein>
    <recommendedName>
        <fullName evidence="1">DUF7768 domain-containing protein</fullName>
    </recommendedName>
</protein>
<accession>A0A0S4SQX3</accession>
<evidence type="ECO:0000313" key="2">
    <source>
        <dbReference type="EMBL" id="CUU88119.1"/>
    </source>
</evidence>
<dbReference type="Gene3D" id="3.40.50.10400">
    <property type="entry name" value="Hypothetical protein PA1492"/>
    <property type="match status" value="1"/>
</dbReference>
<keyword evidence="3" id="KW-1185">Reference proteome</keyword>
<dbReference type="RefSeq" id="WP_059429517.1">
    <property type="nucleotide sequence ID" value="NZ_FAVB01000005.1"/>
</dbReference>
<evidence type="ECO:0000259" key="1">
    <source>
        <dbReference type="Pfam" id="PF24963"/>
    </source>
</evidence>
<dbReference type="EMBL" id="FAVB01000005">
    <property type="protein sequence ID" value="CUU88119.1"/>
    <property type="molecule type" value="Genomic_DNA"/>
</dbReference>
<reference evidence="2 3" key="1">
    <citation type="submission" date="2015-11" db="EMBL/GenBank/DDBJ databases">
        <authorList>
            <consortium name="Pathogen Informatics"/>
        </authorList>
    </citation>
    <scope>NUCLEOTIDE SEQUENCE [LARGE SCALE GENOMIC DNA]</scope>
    <source>
        <strain evidence="2 3">006A-0059</strain>
    </source>
</reference>
<dbReference type="AlphaFoldDB" id="A0A0S4SQX3"/>
<dbReference type="InterPro" id="IPR056670">
    <property type="entry name" value="DUF7768"/>
</dbReference>
<comment type="caution">
    <text evidence="2">The sequence shown here is derived from an EMBL/GenBank/DDBJ whole genome shotgun (WGS) entry which is preliminary data.</text>
</comment>
<evidence type="ECO:0000313" key="3">
    <source>
        <dbReference type="Proteomes" id="UP000052237"/>
    </source>
</evidence>
<gene>
    <name evidence="2" type="ORF">ERS686654_01849</name>
</gene>
<name>A0A0S4SQX3_CAMHY</name>
<dbReference type="Pfam" id="PF24963">
    <property type="entry name" value="DUF7768"/>
    <property type="match status" value="1"/>
</dbReference>
<organism evidence="2 3">
    <name type="scientific">Campylobacter hyointestinalis subsp. hyointestinalis</name>
    <dbReference type="NCBI Taxonomy" id="91352"/>
    <lineage>
        <taxon>Bacteria</taxon>
        <taxon>Pseudomonadati</taxon>
        <taxon>Campylobacterota</taxon>
        <taxon>Epsilonproteobacteria</taxon>
        <taxon>Campylobacterales</taxon>
        <taxon>Campylobacteraceae</taxon>
        <taxon>Campylobacter</taxon>
    </lineage>
</organism>
<feature type="domain" description="DUF7768" evidence="1">
    <location>
        <begin position="5"/>
        <end position="105"/>
    </location>
</feature>
<proteinExistence type="predicted"/>
<sequence>MQRVKVYVATPYAALHCSDEIRAHLAKQIAIKECEKISLANLDPISPVLWLEGKFDEATQREEALQAGLALLKECDYFYESTHPAAAHSKGMRHEREFAMANDIPQIKINADGGVDVCLWM</sequence>